<reference evidence="1" key="1">
    <citation type="submission" date="2022-11" db="EMBL/GenBank/DDBJ databases">
        <title>Genome Sequence of Boeremia exigua.</title>
        <authorList>
            <person name="Buettner E."/>
        </authorList>
    </citation>
    <scope>NUCLEOTIDE SEQUENCE</scope>
    <source>
        <strain evidence="1">CU02</strain>
    </source>
</reference>
<protein>
    <submittedName>
        <fullName evidence="1">Uncharacterized protein</fullName>
    </submittedName>
</protein>
<dbReference type="EMBL" id="JAPHNI010000820">
    <property type="protein sequence ID" value="KAJ8108005.1"/>
    <property type="molecule type" value="Genomic_DNA"/>
</dbReference>
<sequence length="613" mass="67658">MSRAKSAFRGYDESHLHHSDRGGATLTAGDDYLFRIQVISSASYVNPDVFKKAVQGLVKICFPQHVLDEIGIEVVTQHMRNEGAPEHNIAHMTKIFQSEMIQRVTSMLATYVDTQAGANPLTKAVMAASNIHRAEVDEDVLNDITENPIKLREQVLSGSTIQLASSADPKAVSLPTTDSHTAVDRTKHSAFTKHTDHGRSTIHTSETLSEEETRKVPLIKQGCSPRSHQQSHDTNVALRRTNETSQPRDTLRSTKKIRHGKESKVSTSWRWNVQDVSRIGDIAEHFKITSDLFAYHALPIAKQRLGAEAKRKQLRQDIEGMLAAMHADEFDKWAESFHKLSGGDLNMLDRQSLGSSNPEQHTDPANFASTVDRPGTGFAVNSSSTTLSSKHTLSTVQSKTAAQVQVEQDYHGNGVVLGVQPLAQGRSNTDQRIGTNHTGPLRFIDNSNQQNNDAPERSAGHNITKKSITAPSKTPIIDLLWGHARLELKDNSALVQSIVKSLSSRVPVEARFPLNDFNTRIRIGMERELQPWILSSLSAFPELIAESFIFVNIMPNFTTFVGLFFDPEESLTALPISVIQNRLLAGLKARISLAVSFVAFAKLQISGLTVRGP</sequence>
<evidence type="ECO:0000313" key="1">
    <source>
        <dbReference type="EMBL" id="KAJ8108005.1"/>
    </source>
</evidence>
<keyword evidence="2" id="KW-1185">Reference proteome</keyword>
<proteinExistence type="predicted"/>
<dbReference type="Proteomes" id="UP001153331">
    <property type="component" value="Unassembled WGS sequence"/>
</dbReference>
<comment type="caution">
    <text evidence="1">The sequence shown here is derived from an EMBL/GenBank/DDBJ whole genome shotgun (WGS) entry which is preliminary data.</text>
</comment>
<accession>A0ACC2HYQ0</accession>
<name>A0ACC2HYQ0_9PLEO</name>
<organism evidence="1 2">
    <name type="scientific">Boeremia exigua</name>
    <dbReference type="NCBI Taxonomy" id="749465"/>
    <lineage>
        <taxon>Eukaryota</taxon>
        <taxon>Fungi</taxon>
        <taxon>Dikarya</taxon>
        <taxon>Ascomycota</taxon>
        <taxon>Pezizomycotina</taxon>
        <taxon>Dothideomycetes</taxon>
        <taxon>Pleosporomycetidae</taxon>
        <taxon>Pleosporales</taxon>
        <taxon>Pleosporineae</taxon>
        <taxon>Didymellaceae</taxon>
        <taxon>Boeremia</taxon>
    </lineage>
</organism>
<gene>
    <name evidence="1" type="ORF">OPT61_g8476</name>
</gene>
<evidence type="ECO:0000313" key="2">
    <source>
        <dbReference type="Proteomes" id="UP001153331"/>
    </source>
</evidence>